<evidence type="ECO:0000313" key="1">
    <source>
        <dbReference type="EMBL" id="NPU67739.1"/>
    </source>
</evidence>
<dbReference type="SUPFAM" id="SSF69318">
    <property type="entry name" value="Integrin alpha N-terminal domain"/>
    <property type="match status" value="1"/>
</dbReference>
<accession>A0ABX2CHT6</accession>
<gene>
    <name evidence="1" type="ORF">HL667_22235</name>
</gene>
<dbReference type="InterPro" id="IPR028994">
    <property type="entry name" value="Integrin_alpha_N"/>
</dbReference>
<proteinExistence type="predicted"/>
<evidence type="ECO:0008006" key="3">
    <source>
        <dbReference type="Google" id="ProtNLM"/>
    </source>
</evidence>
<sequence length="273" mass="29304">MLVRRTIPAFLIFAGLPLAYAIGAQRLPDTEVTRVGEFTAYLIDPTTRYDHGVLGDAIEAGGFVVERNGRRFTYRLPKDAVFEDRRVRLADLDGDGVPEAVIVKSYVRRGAAIAVFTLRNGIEPLAESPAIGAGHRWLNLVGVGNFTGTGEMTIAAVLTPHLEGSMRLYRLASGSLVEIARIDGFTNHILGTRNLDLARLHDIDRDGTPDVVLPSLDRRELAAVSFRAGKAVQIRRASSIGPIVAVDGVSGGVATVTLENGTRDTIDLNAGGH</sequence>
<evidence type="ECO:0000313" key="2">
    <source>
        <dbReference type="Proteomes" id="UP000886476"/>
    </source>
</evidence>
<dbReference type="RefSeq" id="WP_172112802.1">
    <property type="nucleotide sequence ID" value="NZ_JABFDN010000007.1"/>
</dbReference>
<dbReference type="Proteomes" id="UP000886476">
    <property type="component" value="Unassembled WGS sequence"/>
</dbReference>
<name>A0ABX2CHT6_9BRAD</name>
<comment type="caution">
    <text evidence="1">The sequence shown here is derived from an EMBL/GenBank/DDBJ whole genome shotgun (WGS) entry which is preliminary data.</text>
</comment>
<dbReference type="EMBL" id="JABFDN010000007">
    <property type="protein sequence ID" value="NPU67739.1"/>
    <property type="molecule type" value="Genomic_DNA"/>
</dbReference>
<reference evidence="1" key="1">
    <citation type="submission" date="2020-05" db="EMBL/GenBank/DDBJ databases">
        <title>Nod-independent and nitrogen-fixing Bradyrhizobium aeschynomene sp. nov. isolated from nodules of Aeschynomene indica.</title>
        <authorList>
            <person name="Zhang Z."/>
        </authorList>
    </citation>
    <scope>NUCLEOTIDE SEQUENCE</scope>
    <source>
        <strain evidence="1">83012</strain>
    </source>
</reference>
<organism evidence="1 2">
    <name type="scientific">Bradyrhizobium aeschynomenes</name>
    <dbReference type="NCBI Taxonomy" id="2734909"/>
    <lineage>
        <taxon>Bacteria</taxon>
        <taxon>Pseudomonadati</taxon>
        <taxon>Pseudomonadota</taxon>
        <taxon>Alphaproteobacteria</taxon>
        <taxon>Hyphomicrobiales</taxon>
        <taxon>Nitrobacteraceae</taxon>
        <taxon>Bradyrhizobium</taxon>
    </lineage>
</organism>
<keyword evidence="2" id="KW-1185">Reference proteome</keyword>
<protein>
    <recommendedName>
        <fullName evidence="3">VCBS repeat-containing protein</fullName>
    </recommendedName>
</protein>